<evidence type="ECO:0000313" key="13">
    <source>
        <dbReference type="EMBL" id="SCU68785.1"/>
    </source>
</evidence>
<dbReference type="InterPro" id="IPR002466">
    <property type="entry name" value="A_deamin"/>
</dbReference>
<gene>
    <name evidence="13" type="ORF">TEOVI_000615500</name>
</gene>
<dbReference type="PROSITE" id="PS50141">
    <property type="entry name" value="A_DEAMIN_EDITASE"/>
    <property type="match status" value="1"/>
</dbReference>
<accession>A0A1G4I9H9</accession>
<dbReference type="RefSeq" id="XP_067079868.1">
    <property type="nucleotide sequence ID" value="XM_067223767.1"/>
</dbReference>
<sequence length="618" mass="67382">MHVDVPHDCFPGCATPLEAFAIALRSQPRGFGWDCSAISALDGRGEVVAGFVLGLPRASPCDKISGPSFVCVSLGSGTRCVGYKPVEFTVEADLMLRDGHAEVMARRGLVAFLLDAAAYLSRGDDRLHFAVERHHCFPQFSGGDASCDAVGECFRLRPGVSVHLVCTEYPCGAMSTPFGGAHVLLSTPSGRSLFDGGLDSNPLLVGEEHVSRCDGKTLPEFVDARVFDGPGSFTVCYGHRVAAHRCWPVDDMPFVARVKPGRGRQNLCMSCSDKLLRWHCLGIQGRRRTRLFPEPIRLAAVWLPRKVSIVSDNCVAVNAFSPLEKAREGLNSRLHCFCPRLRPGELGAPSEGTNEPVRGGSPFPQVDVCDFESSALRLILVGMSGDDTPLGNGGAPKRKDESCWSRAAWATVEDGNQVVPCSAGAKRRRGELEGLVVRCVLRWNEESTAALNTKAGVPRGVTKQSMNRTVQQLLQLQSDVYSGAKPPDPDTAALLEGIASRFPLSRLWMALRQREIARTVSGRYHQSCRRLQAFPPTEGEADHETRRVGNYSLYIPQRVVSVGDMAEIGRNIASGDSVHCWLQGSQRAGESVLDEVWKEGLGRKLPLLWVEKREQRVA</sequence>
<dbReference type="PANTHER" id="PTHR46516">
    <property type="entry name" value="TRNA-SPECIFIC ADENOSINE DEAMINASE 1"/>
    <property type="match status" value="1"/>
</dbReference>
<dbReference type="AlphaFoldDB" id="A0A1G4I9H9"/>
<dbReference type="EMBL" id="CZPT02001073">
    <property type="protein sequence ID" value="SCU68785.1"/>
    <property type="molecule type" value="Genomic_DNA"/>
</dbReference>
<dbReference type="GO" id="GO:0046872">
    <property type="term" value="F:metal ion binding"/>
    <property type="evidence" value="ECO:0007669"/>
    <property type="project" value="UniProtKB-KW"/>
</dbReference>
<comment type="function">
    <text evidence="6">Specifically deaminates adenosine-37 to inosine in tRNA-Ala.</text>
</comment>
<evidence type="ECO:0000256" key="3">
    <source>
        <dbReference type="ARBA" id="ARBA00022801"/>
    </source>
</evidence>
<evidence type="ECO:0000256" key="7">
    <source>
        <dbReference type="ARBA" id="ARBA00038326"/>
    </source>
</evidence>
<comment type="cofactor">
    <cofactor evidence="5">
        <name>1D-myo-inositol hexakisphosphate</name>
        <dbReference type="ChEBI" id="CHEBI:58130"/>
    </cofactor>
</comment>
<name>A0A1G4I9H9_TRYEQ</name>
<dbReference type="Pfam" id="PF02137">
    <property type="entry name" value="A_deamin"/>
    <property type="match status" value="1"/>
</dbReference>
<evidence type="ECO:0000259" key="12">
    <source>
        <dbReference type="PROSITE" id="PS50141"/>
    </source>
</evidence>
<evidence type="ECO:0000256" key="9">
    <source>
        <dbReference type="ARBA" id="ARBA00040502"/>
    </source>
</evidence>
<evidence type="ECO:0000256" key="4">
    <source>
        <dbReference type="ARBA" id="ARBA00022833"/>
    </source>
</evidence>
<evidence type="ECO:0000256" key="8">
    <source>
        <dbReference type="ARBA" id="ARBA00038940"/>
    </source>
</evidence>
<dbReference type="Proteomes" id="UP000195570">
    <property type="component" value="Unassembled WGS sequence"/>
</dbReference>
<keyword evidence="2" id="KW-0479">Metal-binding</keyword>
<keyword evidence="4" id="KW-0862">Zinc</keyword>
<evidence type="ECO:0000256" key="10">
    <source>
        <dbReference type="ARBA" id="ARBA00041760"/>
    </source>
</evidence>
<dbReference type="VEuPathDB" id="TriTrypDB:TEOVI_000615500"/>
<feature type="domain" description="A to I editase" evidence="12">
    <location>
        <begin position="73"/>
        <end position="343"/>
    </location>
</feature>
<dbReference type="SMART" id="SM00552">
    <property type="entry name" value="ADEAMc"/>
    <property type="match status" value="1"/>
</dbReference>
<dbReference type="GO" id="GO:0008033">
    <property type="term" value="P:tRNA processing"/>
    <property type="evidence" value="ECO:0007669"/>
    <property type="project" value="UniProtKB-KW"/>
</dbReference>
<organism evidence="13 14">
    <name type="scientific">Trypanosoma equiperdum</name>
    <dbReference type="NCBI Taxonomy" id="5694"/>
    <lineage>
        <taxon>Eukaryota</taxon>
        <taxon>Discoba</taxon>
        <taxon>Euglenozoa</taxon>
        <taxon>Kinetoplastea</taxon>
        <taxon>Metakinetoplastina</taxon>
        <taxon>Trypanosomatida</taxon>
        <taxon>Trypanosomatidae</taxon>
        <taxon>Trypanosoma</taxon>
    </lineage>
</organism>
<dbReference type="PANTHER" id="PTHR46516:SF1">
    <property type="entry name" value="TRNA-SPECIFIC ADENOSINE DEAMINASE 1"/>
    <property type="match status" value="1"/>
</dbReference>
<reference evidence="13" key="1">
    <citation type="submission" date="2016-09" db="EMBL/GenBank/DDBJ databases">
        <authorList>
            <person name="Hebert L."/>
            <person name="Moumen B."/>
        </authorList>
    </citation>
    <scope>NUCLEOTIDE SEQUENCE [LARGE SCALE GENOMIC DNA]</scope>
    <source>
        <strain evidence="13">OVI</strain>
    </source>
</reference>
<evidence type="ECO:0000256" key="6">
    <source>
        <dbReference type="ARBA" id="ARBA00037784"/>
    </source>
</evidence>
<evidence type="ECO:0000256" key="2">
    <source>
        <dbReference type="ARBA" id="ARBA00022723"/>
    </source>
</evidence>
<evidence type="ECO:0000256" key="11">
    <source>
        <dbReference type="ARBA" id="ARBA00047635"/>
    </source>
</evidence>
<evidence type="ECO:0000313" key="14">
    <source>
        <dbReference type="Proteomes" id="UP000195570"/>
    </source>
</evidence>
<keyword evidence="3" id="KW-0378">Hydrolase</keyword>
<comment type="catalytic activity">
    <reaction evidence="11">
        <text>adenosine(37) in tRNA(Ala) + H2O + H(+) = inosine(37) in tRNA(Ala) + NH4(+)</text>
        <dbReference type="Rhea" id="RHEA:50968"/>
        <dbReference type="Rhea" id="RHEA-COMP:12855"/>
        <dbReference type="Rhea" id="RHEA-COMP:12856"/>
        <dbReference type="ChEBI" id="CHEBI:15377"/>
        <dbReference type="ChEBI" id="CHEBI:15378"/>
        <dbReference type="ChEBI" id="CHEBI:28938"/>
        <dbReference type="ChEBI" id="CHEBI:74411"/>
        <dbReference type="ChEBI" id="CHEBI:82852"/>
        <dbReference type="EC" id="3.5.4.34"/>
    </reaction>
</comment>
<dbReference type="GeneID" id="92380094"/>
<dbReference type="GO" id="GO:0043829">
    <property type="term" value="F:tRNA-specific adenosine-37 deaminase activity"/>
    <property type="evidence" value="ECO:0007669"/>
    <property type="project" value="UniProtKB-EC"/>
</dbReference>
<protein>
    <recommendedName>
        <fullName evidence="9">tRNA-specific adenosine deaminase 1</fullName>
        <ecNumber evidence="8">3.5.4.34</ecNumber>
    </recommendedName>
    <alternativeName>
        <fullName evidence="10">tRNA-specific adenosine-37 deaminase</fullName>
    </alternativeName>
</protein>
<evidence type="ECO:0000256" key="1">
    <source>
        <dbReference type="ARBA" id="ARBA00022694"/>
    </source>
</evidence>
<proteinExistence type="inferred from homology"/>
<keyword evidence="14" id="KW-1185">Reference proteome</keyword>
<dbReference type="GO" id="GO:0003723">
    <property type="term" value="F:RNA binding"/>
    <property type="evidence" value="ECO:0007669"/>
    <property type="project" value="InterPro"/>
</dbReference>
<dbReference type="EC" id="3.5.4.34" evidence="8"/>
<comment type="similarity">
    <text evidence="7">Belongs to the ADAT1 family.</text>
</comment>
<comment type="caution">
    <text evidence="13">The sequence shown here is derived from an EMBL/GenBank/DDBJ whole genome shotgun (WGS) entry which is preliminary data.</text>
</comment>
<keyword evidence="1" id="KW-0819">tRNA processing</keyword>
<evidence type="ECO:0000256" key="5">
    <source>
        <dbReference type="ARBA" id="ARBA00037026"/>
    </source>
</evidence>